<sequence>MGPDIVPWTVVFNRAIQYSEHETKTFHTPYSSIIESVYLLGSESRPSHCPVEPKEHRERREEKRNKAAPSNRGTPTSIPKSVTLDREKRRRKWKRDGKERQARVSETLVGDSTERLTSDNGKIQVRGRLGPATVTVNSNGVPATRPVNGDRCPIYDIPSVRKTKTALFPIPTKEKVTT</sequence>
<organism evidence="2 3">
    <name type="scientific">Aristolochia fimbriata</name>
    <name type="common">White veined hardy Dutchman's pipe vine</name>
    <dbReference type="NCBI Taxonomy" id="158543"/>
    <lineage>
        <taxon>Eukaryota</taxon>
        <taxon>Viridiplantae</taxon>
        <taxon>Streptophyta</taxon>
        <taxon>Embryophyta</taxon>
        <taxon>Tracheophyta</taxon>
        <taxon>Spermatophyta</taxon>
        <taxon>Magnoliopsida</taxon>
        <taxon>Magnoliidae</taxon>
        <taxon>Piperales</taxon>
        <taxon>Aristolochiaceae</taxon>
        <taxon>Aristolochia</taxon>
    </lineage>
</organism>
<dbReference type="Proteomes" id="UP000825729">
    <property type="component" value="Unassembled WGS sequence"/>
</dbReference>
<feature type="region of interest" description="Disordered" evidence="1">
    <location>
        <begin position="42"/>
        <end position="116"/>
    </location>
</feature>
<keyword evidence="3" id="KW-1185">Reference proteome</keyword>
<evidence type="ECO:0000256" key="1">
    <source>
        <dbReference type="SAM" id="MobiDB-lite"/>
    </source>
</evidence>
<evidence type="ECO:0000313" key="3">
    <source>
        <dbReference type="Proteomes" id="UP000825729"/>
    </source>
</evidence>
<comment type="caution">
    <text evidence="2">The sequence shown here is derived from an EMBL/GenBank/DDBJ whole genome shotgun (WGS) entry which is preliminary data.</text>
</comment>
<evidence type="ECO:0000313" key="2">
    <source>
        <dbReference type="EMBL" id="KAG9452494.1"/>
    </source>
</evidence>
<dbReference type="AlphaFoldDB" id="A0AAV7EVH4"/>
<name>A0AAV7EVH4_ARIFI</name>
<feature type="compositionally biased region" description="Polar residues" evidence="1">
    <location>
        <begin position="71"/>
        <end position="80"/>
    </location>
</feature>
<protein>
    <submittedName>
        <fullName evidence="2">Uncharacterized protein</fullName>
    </submittedName>
</protein>
<reference evidence="2 3" key="1">
    <citation type="submission" date="2021-07" db="EMBL/GenBank/DDBJ databases">
        <title>The Aristolochia fimbriata genome: insights into angiosperm evolution, floral development and chemical biosynthesis.</title>
        <authorList>
            <person name="Jiao Y."/>
        </authorList>
    </citation>
    <scope>NUCLEOTIDE SEQUENCE [LARGE SCALE GENOMIC DNA]</scope>
    <source>
        <strain evidence="2">IBCAS-2021</strain>
        <tissue evidence="2">Leaf</tissue>
    </source>
</reference>
<dbReference type="EMBL" id="JAINDJ010000003">
    <property type="protein sequence ID" value="KAG9452494.1"/>
    <property type="molecule type" value="Genomic_DNA"/>
</dbReference>
<gene>
    <name evidence="2" type="ORF">H6P81_005398</name>
</gene>
<feature type="compositionally biased region" description="Basic and acidic residues" evidence="1">
    <location>
        <begin position="51"/>
        <end position="65"/>
    </location>
</feature>
<accession>A0AAV7EVH4</accession>
<proteinExistence type="predicted"/>